<evidence type="ECO:0000313" key="2">
    <source>
        <dbReference type="Proteomes" id="UP000591131"/>
    </source>
</evidence>
<sequence>MASSSVSILLKHQKQPTRPKVIIEPPVTKVEIRTMEEAMWEGMDDIEYLLFNSRTVTPDRSSSEGVKPAYLDLEGMLYGAMKWSDYERDKVLPRLCKEEYKVSSNTGIDVTVTIRTLCLSSHVCPDKASRKVAGGKGPESQKLYRFESRPCILMLHDLGEGRASWLQWMRLAVDIFKDGIFDIIMCEVDLWRKDPSPWFAHFPVILPEILGHLEIDKIHVLADGFGSGCFIRCLTEWRIRNDQTALRRFSGTTHLLHNCDYAPAVHLEEGKLSEILRRAVEESRMQLWLTWQDSVIPSKVTRTRKSVRNRMTLLHGAFEELAKELQAQRRILGMDFDLIISSELPYSVMSTELVGSSAKNIAKTNLVNLIANEDFTDSVKTYFGEGEKCGLRLIRECFKEDLFIDLDIFGALNRIINEVPEGGAVLPALMTEEERRKRFPPKEESVALVLENEAKEAAAMMRKMAKNKAVELALSGLSEDYEGERSLIKKVLADSIETADHEERIRLRRATTKSLMDDKIDSIR</sequence>
<proteinExistence type="predicted"/>
<organism evidence="1 2">
    <name type="scientific">Perkinsus chesapeaki</name>
    <name type="common">Clam parasite</name>
    <name type="synonym">Perkinsus andrewsi</name>
    <dbReference type="NCBI Taxonomy" id="330153"/>
    <lineage>
        <taxon>Eukaryota</taxon>
        <taxon>Sar</taxon>
        <taxon>Alveolata</taxon>
        <taxon>Perkinsozoa</taxon>
        <taxon>Perkinsea</taxon>
        <taxon>Perkinsida</taxon>
        <taxon>Perkinsidae</taxon>
        <taxon>Perkinsus</taxon>
    </lineage>
</organism>
<protein>
    <submittedName>
        <fullName evidence="1">Uncharacterized protein</fullName>
    </submittedName>
</protein>
<dbReference type="AlphaFoldDB" id="A0A7J6M7W4"/>
<dbReference type="Proteomes" id="UP000591131">
    <property type="component" value="Unassembled WGS sequence"/>
</dbReference>
<evidence type="ECO:0000313" key="1">
    <source>
        <dbReference type="EMBL" id="KAF4667663.1"/>
    </source>
</evidence>
<accession>A0A7J6M7W4</accession>
<name>A0A7J6M7W4_PERCH</name>
<keyword evidence="2" id="KW-1185">Reference proteome</keyword>
<dbReference type="EMBL" id="JAAPAO010000206">
    <property type="protein sequence ID" value="KAF4667663.1"/>
    <property type="molecule type" value="Genomic_DNA"/>
</dbReference>
<gene>
    <name evidence="1" type="ORF">FOL47_003436</name>
</gene>
<reference evidence="1 2" key="1">
    <citation type="submission" date="2020-04" db="EMBL/GenBank/DDBJ databases">
        <title>Perkinsus chesapeaki whole genome sequence.</title>
        <authorList>
            <person name="Bogema D.R."/>
        </authorList>
    </citation>
    <scope>NUCLEOTIDE SEQUENCE [LARGE SCALE GENOMIC DNA]</scope>
    <source>
        <strain evidence="1">ATCC PRA-425</strain>
    </source>
</reference>
<dbReference type="OrthoDB" id="442392at2759"/>
<comment type="caution">
    <text evidence="1">The sequence shown here is derived from an EMBL/GenBank/DDBJ whole genome shotgun (WGS) entry which is preliminary data.</text>
</comment>